<dbReference type="SUPFAM" id="SSF56784">
    <property type="entry name" value="HAD-like"/>
    <property type="match status" value="1"/>
</dbReference>
<dbReference type="SFLD" id="SFLDS00003">
    <property type="entry name" value="Haloacid_Dehalogenase"/>
    <property type="match status" value="1"/>
</dbReference>
<name>F1L8M3_ASCSU</name>
<dbReference type="Pfam" id="PF00702">
    <property type="entry name" value="Hydrolase"/>
    <property type="match status" value="1"/>
</dbReference>
<keyword evidence="1" id="KW-0007">Acetylation</keyword>
<protein>
    <submittedName>
        <fullName evidence="2">Acyl-CoA dehydrogenase family member 10</fullName>
    </submittedName>
</protein>
<organism evidence="2">
    <name type="scientific">Ascaris suum</name>
    <name type="common">Pig roundworm</name>
    <name type="synonym">Ascaris lumbricoides</name>
    <dbReference type="NCBI Taxonomy" id="6253"/>
    <lineage>
        <taxon>Eukaryota</taxon>
        <taxon>Metazoa</taxon>
        <taxon>Ecdysozoa</taxon>
        <taxon>Nematoda</taxon>
        <taxon>Chromadorea</taxon>
        <taxon>Rhabditida</taxon>
        <taxon>Spirurina</taxon>
        <taxon>Ascaridomorpha</taxon>
        <taxon>Ascaridoidea</taxon>
        <taxon>Ascarididae</taxon>
        <taxon>Ascaris</taxon>
    </lineage>
</organism>
<dbReference type="InterPro" id="IPR006439">
    <property type="entry name" value="HAD-SF_hydro_IA"/>
</dbReference>
<dbReference type="Gene3D" id="3.40.50.1000">
    <property type="entry name" value="HAD superfamily/HAD-like"/>
    <property type="match status" value="1"/>
</dbReference>
<dbReference type="NCBIfam" id="TIGR01509">
    <property type="entry name" value="HAD-SF-IA-v3"/>
    <property type="match status" value="1"/>
</dbReference>
<dbReference type="InterPro" id="IPR052898">
    <property type="entry name" value="ACAD10-like"/>
</dbReference>
<accession>F1L8M3</accession>
<sequence length="210" mass="23686">MPYKAVIFDMGGVLMSYAKMPYIVKFYELAKNDAVASKAWIDLEKGITTVKDNNDIFASLLDNYPELKEEVQKGMTSSCVFSIFDNMVEDPNFAVAVPNIRKAGFRTAILTNNAFRDEQRKRSVKLEKAIEMHDAVVESCREGIRKPEKEIYLLAASRLNVEPKECVFLDDLQENCDGARAVGMTAIQEYGNDSLSAIRELEKLLGHNFL</sequence>
<dbReference type="PANTHER" id="PTHR47829:SF1">
    <property type="entry name" value="HAD FAMILY PHOSPHATASE"/>
    <property type="match status" value="1"/>
</dbReference>
<dbReference type="SFLD" id="SFLDG01129">
    <property type="entry name" value="C1.5:_HAD__Beta-PGM__Phosphata"/>
    <property type="match status" value="1"/>
</dbReference>
<dbReference type="CDD" id="cd02603">
    <property type="entry name" value="HAD_sEH-N_like"/>
    <property type="match status" value="1"/>
</dbReference>
<dbReference type="InterPro" id="IPR036412">
    <property type="entry name" value="HAD-like_sf"/>
</dbReference>
<dbReference type="InterPro" id="IPR023198">
    <property type="entry name" value="PGP-like_dom2"/>
</dbReference>
<dbReference type="InterPro" id="IPR023214">
    <property type="entry name" value="HAD_sf"/>
</dbReference>
<proteinExistence type="evidence at transcript level"/>
<dbReference type="EMBL" id="JI173888">
    <property type="protein sequence ID" value="ADY46477.1"/>
    <property type="molecule type" value="mRNA"/>
</dbReference>
<reference evidence="2" key="1">
    <citation type="journal article" date="2011" name="Genome Res.">
        <title>Deep small RNA sequencing from the nematode Ascaris reveals conservation, functional diversification, and novel developmental profiles.</title>
        <authorList>
            <person name="Wang J."/>
            <person name="Czech B."/>
            <person name="Crunk A."/>
            <person name="Wallace A."/>
            <person name="Mitreva M."/>
            <person name="Hannon G.J."/>
            <person name="Davis R.E."/>
        </authorList>
    </citation>
    <scope>NUCLEOTIDE SEQUENCE</scope>
</reference>
<dbReference type="InterPro" id="IPR011945">
    <property type="entry name" value="HAD-SF_ppase_IA/epoxid_hydro_N"/>
</dbReference>
<dbReference type="AlphaFoldDB" id="F1L8M3"/>
<dbReference type="NCBIfam" id="TIGR02247">
    <property type="entry name" value="HAD-1A3-hyp"/>
    <property type="match status" value="1"/>
</dbReference>
<dbReference type="PANTHER" id="PTHR47829">
    <property type="entry name" value="HYDROLASE, PUTATIVE (AFU_ORTHOLOGUE AFUA_1G12880)-RELATED"/>
    <property type="match status" value="1"/>
</dbReference>
<evidence type="ECO:0000256" key="1">
    <source>
        <dbReference type="ARBA" id="ARBA00022990"/>
    </source>
</evidence>
<dbReference type="Gene3D" id="1.10.150.240">
    <property type="entry name" value="Putative phosphatase, domain 2"/>
    <property type="match status" value="1"/>
</dbReference>
<evidence type="ECO:0000313" key="2">
    <source>
        <dbReference type="EMBL" id="ADY46477.1"/>
    </source>
</evidence>